<feature type="compositionally biased region" description="Acidic residues" evidence="1">
    <location>
        <begin position="410"/>
        <end position="425"/>
    </location>
</feature>
<reference evidence="2" key="1">
    <citation type="journal article" date="2020" name="Stud. Mycol.">
        <title>101 Dothideomycetes genomes: a test case for predicting lifestyles and emergence of pathogens.</title>
        <authorList>
            <person name="Haridas S."/>
            <person name="Albert R."/>
            <person name="Binder M."/>
            <person name="Bloem J."/>
            <person name="Labutti K."/>
            <person name="Salamov A."/>
            <person name="Andreopoulos B."/>
            <person name="Baker S."/>
            <person name="Barry K."/>
            <person name="Bills G."/>
            <person name="Bluhm B."/>
            <person name="Cannon C."/>
            <person name="Castanera R."/>
            <person name="Culley D."/>
            <person name="Daum C."/>
            <person name="Ezra D."/>
            <person name="Gonzalez J."/>
            <person name="Henrissat B."/>
            <person name="Kuo A."/>
            <person name="Liang C."/>
            <person name="Lipzen A."/>
            <person name="Lutzoni F."/>
            <person name="Magnuson J."/>
            <person name="Mondo S."/>
            <person name="Nolan M."/>
            <person name="Ohm R."/>
            <person name="Pangilinan J."/>
            <person name="Park H.-J."/>
            <person name="Ramirez L."/>
            <person name="Alfaro M."/>
            <person name="Sun H."/>
            <person name="Tritt A."/>
            <person name="Yoshinaga Y."/>
            <person name="Zwiers L.-H."/>
            <person name="Turgeon B."/>
            <person name="Goodwin S."/>
            <person name="Spatafora J."/>
            <person name="Crous P."/>
            <person name="Grigoriev I."/>
        </authorList>
    </citation>
    <scope>NUCLEOTIDE SEQUENCE</scope>
    <source>
        <strain evidence="2">CBS 113979</strain>
    </source>
</reference>
<dbReference type="SUPFAM" id="SSF52833">
    <property type="entry name" value="Thioredoxin-like"/>
    <property type="match status" value="1"/>
</dbReference>
<dbReference type="Gene3D" id="3.40.30.10">
    <property type="entry name" value="Glutaredoxin"/>
    <property type="match status" value="1"/>
</dbReference>
<sequence length="563" mass="59153">MADLQEWDKSSQLYLFTSLTAGSSHIITATSRIETILKANRLPFTYVDTATDESAKKLFQRRARGKKLPLLVKEGYIIGDLDEIEEANEFGELKEMVGPLPPPAATSITTAPAKAPVKSSAKPTTSTSASPVSSSTASAPETAKKENQNPISLTMRQLGSEVAAKAKDMKTSGVRGAVPAPISKLVAKEEPKPQVAAPDTTIDPKPTSESASEPTTTSSEEEKTAESQSTTQPTPVSSVPDKPTEPESKPSPAELTTSLADTKLDDAAPMTSSRVLSADEGTVKDVEQTEAIPEDPVKEETEAVNTPKTKPAAEDAAPVQDAPLEAVESANDGKPTTGTEPKPSKDINPTAATASNSSWTSTTHDSFDDDDITDEEEGAGEGNTSTLSHISAWGPPRVASKGPTGKLSPEETDTADEPETAEEESSSPSDGDEKPDTDTDANKPSSTQQNPAPAAEASAASSARQAVAEEDTTAANNSAKVESAVTRQEATATEKETSAEKDENDKEELQEQRKTHAKDMGVEAGKLEEIVARTTDVREAKDRDASRDVEEAEAAGKGEKAVG</sequence>
<dbReference type="OrthoDB" id="9932926at2759"/>
<feature type="compositionally biased region" description="Basic and acidic residues" evidence="1">
    <location>
        <begin position="431"/>
        <end position="441"/>
    </location>
</feature>
<evidence type="ECO:0000313" key="2">
    <source>
        <dbReference type="EMBL" id="KAF1981017.1"/>
    </source>
</evidence>
<feature type="compositionally biased region" description="Low complexity" evidence="1">
    <location>
        <begin position="350"/>
        <end position="364"/>
    </location>
</feature>
<feature type="compositionally biased region" description="Polar residues" evidence="1">
    <location>
        <begin position="473"/>
        <end position="488"/>
    </location>
</feature>
<feature type="compositionally biased region" description="Low complexity" evidence="1">
    <location>
        <begin position="205"/>
        <end position="218"/>
    </location>
</feature>
<evidence type="ECO:0000256" key="1">
    <source>
        <dbReference type="SAM" id="MobiDB-lite"/>
    </source>
</evidence>
<accession>A0A6G1GJU4</accession>
<feature type="compositionally biased region" description="Polar residues" evidence="1">
    <location>
        <begin position="442"/>
        <end position="451"/>
    </location>
</feature>
<feature type="compositionally biased region" description="Low complexity" evidence="1">
    <location>
        <begin position="105"/>
        <end position="141"/>
    </location>
</feature>
<dbReference type="AlphaFoldDB" id="A0A6G1GJU4"/>
<protein>
    <submittedName>
        <fullName evidence="2">Uncharacterized protein</fullName>
    </submittedName>
</protein>
<feature type="region of interest" description="Disordered" evidence="1">
    <location>
        <begin position="101"/>
        <end position="563"/>
    </location>
</feature>
<evidence type="ECO:0000313" key="3">
    <source>
        <dbReference type="Proteomes" id="UP000800041"/>
    </source>
</evidence>
<keyword evidence="3" id="KW-1185">Reference proteome</keyword>
<feature type="compositionally biased region" description="Basic and acidic residues" evidence="1">
    <location>
        <begin position="492"/>
        <end position="563"/>
    </location>
</feature>
<feature type="compositionally biased region" description="Low complexity" evidence="1">
    <location>
        <begin position="452"/>
        <end position="466"/>
    </location>
</feature>
<organism evidence="2 3">
    <name type="scientific">Aulographum hederae CBS 113979</name>
    <dbReference type="NCBI Taxonomy" id="1176131"/>
    <lineage>
        <taxon>Eukaryota</taxon>
        <taxon>Fungi</taxon>
        <taxon>Dikarya</taxon>
        <taxon>Ascomycota</taxon>
        <taxon>Pezizomycotina</taxon>
        <taxon>Dothideomycetes</taxon>
        <taxon>Pleosporomycetidae</taxon>
        <taxon>Aulographales</taxon>
        <taxon>Aulographaceae</taxon>
    </lineage>
</organism>
<proteinExistence type="predicted"/>
<feature type="compositionally biased region" description="Polar residues" evidence="1">
    <location>
        <begin position="148"/>
        <end position="157"/>
    </location>
</feature>
<dbReference type="Proteomes" id="UP000800041">
    <property type="component" value="Unassembled WGS sequence"/>
</dbReference>
<name>A0A6G1GJU4_9PEZI</name>
<feature type="compositionally biased region" description="Low complexity" evidence="1">
    <location>
        <begin position="226"/>
        <end position="240"/>
    </location>
</feature>
<dbReference type="InterPro" id="IPR036249">
    <property type="entry name" value="Thioredoxin-like_sf"/>
</dbReference>
<feature type="compositionally biased region" description="Acidic residues" evidence="1">
    <location>
        <begin position="367"/>
        <end position="379"/>
    </location>
</feature>
<gene>
    <name evidence="2" type="ORF">K402DRAFT_467872</name>
</gene>
<dbReference type="PROSITE" id="PS51354">
    <property type="entry name" value="GLUTAREDOXIN_2"/>
    <property type="match status" value="1"/>
</dbReference>
<dbReference type="EMBL" id="ML977211">
    <property type="protein sequence ID" value="KAF1981017.1"/>
    <property type="molecule type" value="Genomic_DNA"/>
</dbReference>